<keyword evidence="3" id="KW-0436">Ligase</keyword>
<protein>
    <submittedName>
        <fullName evidence="3">Acyl--CoA ligase</fullName>
    </submittedName>
</protein>
<dbReference type="SUPFAM" id="SSF56801">
    <property type="entry name" value="Acetyl-CoA synthetase-like"/>
    <property type="match status" value="1"/>
</dbReference>
<evidence type="ECO:0000313" key="3">
    <source>
        <dbReference type="EMBL" id="MST49280.1"/>
    </source>
</evidence>
<dbReference type="Pfam" id="PF00501">
    <property type="entry name" value="AMP-binding"/>
    <property type="match status" value="1"/>
</dbReference>
<dbReference type="AlphaFoldDB" id="A0A7K0K2J1"/>
<dbReference type="InterPro" id="IPR042099">
    <property type="entry name" value="ANL_N_sf"/>
</dbReference>
<feature type="domain" description="AMP-binding enzyme C-terminal" evidence="2">
    <location>
        <begin position="449"/>
        <end position="521"/>
    </location>
</feature>
<accession>A0A7K0K2J1</accession>
<dbReference type="RefSeq" id="WP_338106806.1">
    <property type="nucleotide sequence ID" value="NZ_VUMY01000005.1"/>
</dbReference>
<dbReference type="PANTHER" id="PTHR43767">
    <property type="entry name" value="LONG-CHAIN-FATTY-ACID--COA LIGASE"/>
    <property type="match status" value="1"/>
</dbReference>
<evidence type="ECO:0000259" key="1">
    <source>
        <dbReference type="Pfam" id="PF00501"/>
    </source>
</evidence>
<dbReference type="InterPro" id="IPR050237">
    <property type="entry name" value="ATP-dep_AMP-bd_enzyme"/>
</dbReference>
<organism evidence="3 4">
    <name type="scientific">Mobiluncus porci</name>
    <dbReference type="NCBI Taxonomy" id="2652278"/>
    <lineage>
        <taxon>Bacteria</taxon>
        <taxon>Bacillati</taxon>
        <taxon>Actinomycetota</taxon>
        <taxon>Actinomycetes</taxon>
        <taxon>Actinomycetales</taxon>
        <taxon>Actinomycetaceae</taxon>
        <taxon>Mobiluncus</taxon>
    </lineage>
</organism>
<keyword evidence="4" id="KW-1185">Reference proteome</keyword>
<dbReference type="InterPro" id="IPR025110">
    <property type="entry name" value="AMP-bd_C"/>
</dbReference>
<proteinExistence type="predicted"/>
<evidence type="ECO:0000313" key="4">
    <source>
        <dbReference type="Proteomes" id="UP000442535"/>
    </source>
</evidence>
<dbReference type="Gene3D" id="3.40.50.12780">
    <property type="entry name" value="N-terminal domain of ligase-like"/>
    <property type="match status" value="1"/>
</dbReference>
<dbReference type="EMBL" id="VUMY01000005">
    <property type="protein sequence ID" value="MST49280.1"/>
    <property type="molecule type" value="Genomic_DNA"/>
</dbReference>
<gene>
    <name evidence="3" type="ORF">FYJ63_03350</name>
</gene>
<evidence type="ECO:0000259" key="2">
    <source>
        <dbReference type="Pfam" id="PF13193"/>
    </source>
</evidence>
<dbReference type="Gene3D" id="3.30.300.30">
    <property type="match status" value="1"/>
</dbReference>
<sequence length="542" mass="57970">MPSETIDYSPLKLLHGAALRHPGRKSLIWVREKTSVENLRESETWSVSESFARVVALARAFRDWGVAAGDRVAVIGKNSPWHLVAFAAGSAIPAITVPINWQLPQAELAETLAHCSPKVILVDETNRAKVESALARASAGSTILVTFAELASLTSPEVLARSVSSDPLALAIAASRGLGPIPVCGDSTAGAIIYTSGTAARPKGTLLTYKNLWWGCLNFREAFEYSPDCVEAVAAPLSHIGGFNGTTTDLFTNGGTVVVFEKFEPRLLLAAIEAFGIQMMFGVPTMFRLLADVAEASAFDTSSFTRALVGGAAWDRELARRVVELGWGPINIWGMTEQSASGACLTTDVMAGREVGVGRSFPHIELRVSGLDGEPVPAGAIGQVECRGPSVTREYFRDPELTAAAIDPETGWFQTGDLVLLDEDGFLRLMGRLTDTINSGGEKIFAVKVASVLAAHPQVAEVQVLGIPDPLWGEVVGAVVVPRGFLTLADLQDFGRPTLAPYELPRRLALVDAIPLNANGKPDRESLRALFETHDASREFSD</sequence>
<name>A0A7K0K2J1_9ACTO</name>
<dbReference type="InterPro" id="IPR045851">
    <property type="entry name" value="AMP-bd_C_sf"/>
</dbReference>
<reference evidence="3 4" key="1">
    <citation type="submission" date="2019-08" db="EMBL/GenBank/DDBJ databases">
        <title>In-depth cultivation of the pig gut microbiome towards novel bacterial diversity and tailored functional studies.</title>
        <authorList>
            <person name="Wylensek D."/>
            <person name="Hitch T.C.A."/>
            <person name="Clavel T."/>
        </authorList>
    </citation>
    <scope>NUCLEOTIDE SEQUENCE [LARGE SCALE GENOMIC DNA]</scope>
    <source>
        <strain evidence="3 4">RF-GAM-744-WT-7</strain>
    </source>
</reference>
<dbReference type="InterPro" id="IPR000873">
    <property type="entry name" value="AMP-dep_synth/lig_dom"/>
</dbReference>
<feature type="domain" description="AMP-dependent synthetase/ligase" evidence="1">
    <location>
        <begin position="18"/>
        <end position="396"/>
    </location>
</feature>
<comment type="caution">
    <text evidence="3">The sequence shown here is derived from an EMBL/GenBank/DDBJ whole genome shotgun (WGS) entry which is preliminary data.</text>
</comment>
<dbReference type="Proteomes" id="UP000442535">
    <property type="component" value="Unassembled WGS sequence"/>
</dbReference>
<dbReference type="Pfam" id="PF13193">
    <property type="entry name" value="AMP-binding_C"/>
    <property type="match status" value="1"/>
</dbReference>
<dbReference type="GO" id="GO:0016878">
    <property type="term" value="F:acid-thiol ligase activity"/>
    <property type="evidence" value="ECO:0007669"/>
    <property type="project" value="UniProtKB-ARBA"/>
</dbReference>
<dbReference type="PANTHER" id="PTHR43767:SF1">
    <property type="entry name" value="NONRIBOSOMAL PEPTIDE SYNTHASE PES1 (EUROFUNG)-RELATED"/>
    <property type="match status" value="1"/>
</dbReference>